<dbReference type="PANTHER" id="PTHR45138:SF9">
    <property type="entry name" value="DIGUANYLATE CYCLASE DGCM-RELATED"/>
    <property type="match status" value="1"/>
</dbReference>
<dbReference type="EC" id="2.7.7.65" evidence="2"/>
<accession>A0A0W0TS57</accession>
<evidence type="ECO:0000256" key="2">
    <source>
        <dbReference type="ARBA" id="ARBA00012528"/>
    </source>
</evidence>
<comment type="catalytic activity">
    <reaction evidence="3">
        <text>2 GTP = 3',3'-c-di-GMP + 2 diphosphate</text>
        <dbReference type="Rhea" id="RHEA:24898"/>
        <dbReference type="ChEBI" id="CHEBI:33019"/>
        <dbReference type="ChEBI" id="CHEBI:37565"/>
        <dbReference type="ChEBI" id="CHEBI:58805"/>
        <dbReference type="EC" id="2.7.7.65"/>
    </reaction>
</comment>
<dbReference type="NCBIfam" id="TIGR00254">
    <property type="entry name" value="GGDEF"/>
    <property type="match status" value="1"/>
</dbReference>
<dbReference type="InterPro" id="IPR050469">
    <property type="entry name" value="Diguanylate_Cyclase"/>
</dbReference>
<keyword evidence="5" id="KW-1185">Reference proteome</keyword>
<dbReference type="RefSeq" id="WP_051550804.1">
    <property type="nucleotide sequence ID" value="NZ_CAAAHN010000006.1"/>
</dbReference>
<dbReference type="PATRIC" id="fig|45065.4.peg.1675"/>
<evidence type="ECO:0000313" key="4">
    <source>
        <dbReference type="EMBL" id="KTC98468.1"/>
    </source>
</evidence>
<dbReference type="PROSITE" id="PS50887">
    <property type="entry name" value="GGDEF"/>
    <property type="match status" value="1"/>
</dbReference>
<dbReference type="SUPFAM" id="SSF55073">
    <property type="entry name" value="Nucleotide cyclase"/>
    <property type="match status" value="1"/>
</dbReference>
<evidence type="ECO:0000256" key="1">
    <source>
        <dbReference type="ARBA" id="ARBA00001946"/>
    </source>
</evidence>
<reference evidence="4 5" key="1">
    <citation type="submission" date="2015-11" db="EMBL/GenBank/DDBJ databases">
        <title>Genomic analysis of 38 Legionella species identifies large and diverse effector repertoires.</title>
        <authorList>
            <person name="Burstein D."/>
            <person name="Amaro F."/>
            <person name="Zusman T."/>
            <person name="Lifshitz Z."/>
            <person name="Cohen O."/>
            <person name="Gilbert J.A."/>
            <person name="Pupko T."/>
            <person name="Shuman H.A."/>
            <person name="Segal G."/>
        </authorList>
    </citation>
    <scope>NUCLEOTIDE SEQUENCE [LARGE SCALE GENOMIC DNA]</scope>
    <source>
        <strain evidence="4 5">ATCC 49504</strain>
    </source>
</reference>
<dbReference type="CDD" id="cd01949">
    <property type="entry name" value="GGDEF"/>
    <property type="match status" value="1"/>
</dbReference>
<dbReference type="PANTHER" id="PTHR45138">
    <property type="entry name" value="REGULATORY COMPONENTS OF SENSORY TRANSDUCTION SYSTEM"/>
    <property type="match status" value="1"/>
</dbReference>
<dbReference type="Pfam" id="PF00990">
    <property type="entry name" value="GGDEF"/>
    <property type="match status" value="1"/>
</dbReference>
<comment type="cofactor">
    <cofactor evidence="1">
        <name>Mg(2+)</name>
        <dbReference type="ChEBI" id="CHEBI:18420"/>
    </cofactor>
</comment>
<proteinExistence type="predicted"/>
<organism evidence="4 5">
    <name type="scientific">Legionella geestiana</name>
    <dbReference type="NCBI Taxonomy" id="45065"/>
    <lineage>
        <taxon>Bacteria</taxon>
        <taxon>Pseudomonadati</taxon>
        <taxon>Pseudomonadota</taxon>
        <taxon>Gammaproteobacteria</taxon>
        <taxon>Legionellales</taxon>
        <taxon>Legionellaceae</taxon>
        <taxon>Legionella</taxon>
    </lineage>
</organism>
<evidence type="ECO:0000256" key="3">
    <source>
        <dbReference type="ARBA" id="ARBA00034247"/>
    </source>
</evidence>
<dbReference type="FunFam" id="3.30.70.270:FF:000001">
    <property type="entry name" value="Diguanylate cyclase domain protein"/>
    <property type="match status" value="1"/>
</dbReference>
<dbReference type="InterPro" id="IPR029787">
    <property type="entry name" value="Nucleotide_cyclase"/>
</dbReference>
<protein>
    <recommendedName>
        <fullName evidence="2">diguanylate cyclase</fullName>
        <ecNumber evidence="2">2.7.7.65</ecNumber>
    </recommendedName>
</protein>
<dbReference type="SMART" id="SM00267">
    <property type="entry name" value="GGDEF"/>
    <property type="match status" value="1"/>
</dbReference>
<dbReference type="Proteomes" id="UP000054785">
    <property type="component" value="Unassembled WGS sequence"/>
</dbReference>
<comment type="caution">
    <text evidence="4">The sequence shown here is derived from an EMBL/GenBank/DDBJ whole genome shotgun (WGS) entry which is preliminary data.</text>
</comment>
<dbReference type="InterPro" id="IPR043128">
    <property type="entry name" value="Rev_trsase/Diguanyl_cyclase"/>
</dbReference>
<dbReference type="Gene3D" id="3.30.70.270">
    <property type="match status" value="1"/>
</dbReference>
<evidence type="ECO:0000313" key="5">
    <source>
        <dbReference type="Proteomes" id="UP000054785"/>
    </source>
</evidence>
<gene>
    <name evidence="4" type="ORF">Lgee_1545</name>
</gene>
<dbReference type="EMBL" id="LNYC01000063">
    <property type="protein sequence ID" value="KTC98468.1"/>
    <property type="molecule type" value="Genomic_DNA"/>
</dbReference>
<dbReference type="STRING" id="45065.Lgee_1545"/>
<dbReference type="GO" id="GO:0052621">
    <property type="term" value="F:diguanylate cyclase activity"/>
    <property type="evidence" value="ECO:0007669"/>
    <property type="project" value="UniProtKB-EC"/>
</dbReference>
<dbReference type="InterPro" id="IPR000160">
    <property type="entry name" value="GGDEF_dom"/>
</dbReference>
<dbReference type="AlphaFoldDB" id="A0A0W0TS57"/>
<dbReference type="OrthoDB" id="9813903at2"/>
<sequence>MSKVHRLPFESEVQLLLLQNTLGAMPFNILVAGILCFELYLRGAEPNALLPWFLALTALSILRMGYAFYGIRHGLYRNHLNATALIFNILAFLSGAMWGTSYFIFMPIAKGVDEAILLLVLGGVSTAGLVSLSMSLPAYIAFLVPIFAPAILYNYALMQMHNAIIATLILLFAGMIFIVARINTQLFRKLFRLSSQKDELIFELAVSNKKLEASNQEVRLLSITDPLTSLHNRRYFDRTLPGELARARRGGFPLNLMLLDIDNFKYINDTFGHPYGDNYLIFVANLLKKTMRRSTDLVVRLGGDEFAVILGDMPLQEVQSLAEHIRQQFTRENPHPEVTLSIGIIHAIAGSESNINTLVSAADEMLYRAKEHGKDQIMLKAI</sequence>
<name>A0A0W0TS57_9GAMM</name>